<evidence type="ECO:0000313" key="1">
    <source>
        <dbReference type="EMBL" id="THU94396.1"/>
    </source>
</evidence>
<sequence>MLDVYKEFDFDPISEPPKLTYIGISIQTAQVWLKRMGYRWKKTSKGQYVDGHERDDVVWYRQTEFIPAMTALEHRTLALILTHLDELGPLPRQQIVVIWFHNESTFYDHDCHELIWCASDLKAVPKPKGEGFTIMIADCLQTWEGCFTNKNIVTQAKVTMDILEADYTDEKHVFVYDNATTHRKREDDALSARHMPLNPSGFGKNGNSPNFGVYKNAIGPDGRTNTIQSLYFSADHRKYPGCFKGMAQILIERGYREEAKLPQECPSFKCPPGSDRCCCRRFLYSQPDFVNEKSILEKVCNMRGFDVIFLPKFHPELNFIEQCWGAAKQDPPSSKEEDLENNVTSALDSVDVKFLDGYRQGLDGKQAAWAAKKYRGHHRLPDSILEQCGQWNS</sequence>
<evidence type="ECO:0000313" key="2">
    <source>
        <dbReference type="Proteomes" id="UP000297245"/>
    </source>
</evidence>
<gene>
    <name evidence="1" type="ORF">K435DRAFT_820009</name>
</gene>
<dbReference type="Proteomes" id="UP000297245">
    <property type="component" value="Unassembled WGS sequence"/>
</dbReference>
<organism evidence="1 2">
    <name type="scientific">Dendrothele bispora (strain CBS 962.96)</name>
    <dbReference type="NCBI Taxonomy" id="1314807"/>
    <lineage>
        <taxon>Eukaryota</taxon>
        <taxon>Fungi</taxon>
        <taxon>Dikarya</taxon>
        <taxon>Basidiomycota</taxon>
        <taxon>Agaricomycotina</taxon>
        <taxon>Agaricomycetes</taxon>
        <taxon>Agaricomycetidae</taxon>
        <taxon>Agaricales</taxon>
        <taxon>Agaricales incertae sedis</taxon>
        <taxon>Dendrothele</taxon>
    </lineage>
</organism>
<evidence type="ECO:0008006" key="3">
    <source>
        <dbReference type="Google" id="ProtNLM"/>
    </source>
</evidence>
<dbReference type="GO" id="GO:0003676">
    <property type="term" value="F:nucleic acid binding"/>
    <property type="evidence" value="ECO:0007669"/>
    <property type="project" value="InterPro"/>
</dbReference>
<reference evidence="1 2" key="1">
    <citation type="journal article" date="2019" name="Nat. Ecol. Evol.">
        <title>Megaphylogeny resolves global patterns of mushroom evolution.</title>
        <authorList>
            <person name="Varga T."/>
            <person name="Krizsan K."/>
            <person name="Foldi C."/>
            <person name="Dima B."/>
            <person name="Sanchez-Garcia M."/>
            <person name="Sanchez-Ramirez S."/>
            <person name="Szollosi G.J."/>
            <person name="Szarkandi J.G."/>
            <person name="Papp V."/>
            <person name="Albert L."/>
            <person name="Andreopoulos W."/>
            <person name="Angelini C."/>
            <person name="Antonin V."/>
            <person name="Barry K.W."/>
            <person name="Bougher N.L."/>
            <person name="Buchanan P."/>
            <person name="Buyck B."/>
            <person name="Bense V."/>
            <person name="Catcheside P."/>
            <person name="Chovatia M."/>
            <person name="Cooper J."/>
            <person name="Damon W."/>
            <person name="Desjardin D."/>
            <person name="Finy P."/>
            <person name="Geml J."/>
            <person name="Haridas S."/>
            <person name="Hughes K."/>
            <person name="Justo A."/>
            <person name="Karasinski D."/>
            <person name="Kautmanova I."/>
            <person name="Kiss B."/>
            <person name="Kocsube S."/>
            <person name="Kotiranta H."/>
            <person name="LaButti K.M."/>
            <person name="Lechner B.E."/>
            <person name="Liimatainen K."/>
            <person name="Lipzen A."/>
            <person name="Lukacs Z."/>
            <person name="Mihaltcheva S."/>
            <person name="Morgado L.N."/>
            <person name="Niskanen T."/>
            <person name="Noordeloos M.E."/>
            <person name="Ohm R.A."/>
            <person name="Ortiz-Santana B."/>
            <person name="Ovrebo C."/>
            <person name="Racz N."/>
            <person name="Riley R."/>
            <person name="Savchenko A."/>
            <person name="Shiryaev A."/>
            <person name="Soop K."/>
            <person name="Spirin V."/>
            <person name="Szebenyi C."/>
            <person name="Tomsovsky M."/>
            <person name="Tulloss R.E."/>
            <person name="Uehling J."/>
            <person name="Grigoriev I.V."/>
            <person name="Vagvolgyi C."/>
            <person name="Papp T."/>
            <person name="Martin F.M."/>
            <person name="Miettinen O."/>
            <person name="Hibbett D.S."/>
            <person name="Nagy L.G."/>
        </authorList>
    </citation>
    <scope>NUCLEOTIDE SEQUENCE [LARGE SCALE GENOMIC DNA]</scope>
    <source>
        <strain evidence="1 2">CBS 962.96</strain>
    </source>
</reference>
<keyword evidence="2" id="KW-1185">Reference proteome</keyword>
<dbReference type="Gene3D" id="3.30.420.10">
    <property type="entry name" value="Ribonuclease H-like superfamily/Ribonuclease H"/>
    <property type="match status" value="1"/>
</dbReference>
<dbReference type="InterPro" id="IPR036397">
    <property type="entry name" value="RNaseH_sf"/>
</dbReference>
<dbReference type="OrthoDB" id="10039611at2759"/>
<protein>
    <recommendedName>
        <fullName evidence="3">Tc1-like transposase DDE domain-containing protein</fullName>
    </recommendedName>
</protein>
<dbReference type="AlphaFoldDB" id="A0A4S8LXH0"/>
<proteinExistence type="predicted"/>
<dbReference type="EMBL" id="ML179225">
    <property type="protein sequence ID" value="THU94396.1"/>
    <property type="molecule type" value="Genomic_DNA"/>
</dbReference>
<name>A0A4S8LXH0_DENBC</name>
<accession>A0A4S8LXH0</accession>
<dbReference type="PANTHER" id="PTHR35871">
    <property type="entry name" value="EXPRESSED PROTEIN"/>
    <property type="match status" value="1"/>
</dbReference>
<dbReference type="PANTHER" id="PTHR35871:SF1">
    <property type="entry name" value="CXC1-LIKE CYSTEINE CLUSTER ASSOCIATED WITH KDZ TRANSPOSASES DOMAIN-CONTAINING PROTEIN"/>
    <property type="match status" value="1"/>
</dbReference>